<keyword evidence="1 2" id="KW-0238">DNA-binding</keyword>
<dbReference type="Pfam" id="PF21306">
    <property type="entry name" value="TetR_C_40"/>
    <property type="match status" value="1"/>
</dbReference>
<dbReference type="EMBL" id="FOVH01000005">
    <property type="protein sequence ID" value="SFO36591.1"/>
    <property type="molecule type" value="Genomic_DNA"/>
</dbReference>
<dbReference type="eggNOG" id="COG1309">
    <property type="taxonomic scope" value="Bacteria"/>
</dbReference>
<gene>
    <name evidence="4" type="ORF">SAMN04489713_105260</name>
</gene>
<dbReference type="PROSITE" id="PS50977">
    <property type="entry name" value="HTH_TETR_2"/>
    <property type="match status" value="1"/>
</dbReference>
<evidence type="ECO:0000259" key="3">
    <source>
        <dbReference type="PROSITE" id="PS50977"/>
    </source>
</evidence>
<dbReference type="InParanoid" id="A0A1I5GLZ2"/>
<dbReference type="InterPro" id="IPR009057">
    <property type="entry name" value="Homeodomain-like_sf"/>
</dbReference>
<dbReference type="SUPFAM" id="SSF46689">
    <property type="entry name" value="Homeodomain-like"/>
    <property type="match status" value="1"/>
</dbReference>
<dbReference type="Pfam" id="PF00440">
    <property type="entry name" value="TetR_N"/>
    <property type="match status" value="1"/>
</dbReference>
<dbReference type="Gene3D" id="1.10.357.10">
    <property type="entry name" value="Tetracycline Repressor, domain 2"/>
    <property type="match status" value="1"/>
</dbReference>
<evidence type="ECO:0000256" key="1">
    <source>
        <dbReference type="ARBA" id="ARBA00023125"/>
    </source>
</evidence>
<proteinExistence type="predicted"/>
<feature type="DNA-binding region" description="H-T-H motif" evidence="2">
    <location>
        <begin position="29"/>
        <end position="48"/>
    </location>
</feature>
<name>A0A1I5GLZ2_9ACTN</name>
<keyword evidence="5" id="KW-1185">Reference proteome</keyword>
<dbReference type="PANTHER" id="PTHR43479:SF11">
    <property type="entry name" value="ACREF_ENVCD OPERON REPRESSOR-RELATED"/>
    <property type="match status" value="1"/>
</dbReference>
<evidence type="ECO:0000313" key="4">
    <source>
        <dbReference type="EMBL" id="SFO36591.1"/>
    </source>
</evidence>
<evidence type="ECO:0000256" key="2">
    <source>
        <dbReference type="PROSITE-ProRule" id="PRU00335"/>
    </source>
</evidence>
<organism evidence="4 5">
    <name type="scientific">Actinomadura madurae</name>
    <dbReference type="NCBI Taxonomy" id="1993"/>
    <lineage>
        <taxon>Bacteria</taxon>
        <taxon>Bacillati</taxon>
        <taxon>Actinomycetota</taxon>
        <taxon>Actinomycetes</taxon>
        <taxon>Streptosporangiales</taxon>
        <taxon>Thermomonosporaceae</taxon>
        <taxon>Actinomadura</taxon>
    </lineage>
</organism>
<dbReference type="STRING" id="1993.SAMN04489713_105260"/>
<dbReference type="GO" id="GO:0003677">
    <property type="term" value="F:DNA binding"/>
    <property type="evidence" value="ECO:0007669"/>
    <property type="project" value="UniProtKB-UniRule"/>
</dbReference>
<accession>A0A1I5GLZ2</accession>
<reference evidence="4 5" key="1">
    <citation type="submission" date="2016-10" db="EMBL/GenBank/DDBJ databases">
        <authorList>
            <person name="de Groot N.N."/>
        </authorList>
    </citation>
    <scope>NUCLEOTIDE SEQUENCE [LARGE SCALE GENOMIC DNA]</scope>
    <source>
        <strain evidence="4 5">DSM 43067</strain>
    </source>
</reference>
<evidence type="ECO:0000313" key="5">
    <source>
        <dbReference type="Proteomes" id="UP000183413"/>
    </source>
</evidence>
<dbReference type="InterPro" id="IPR049513">
    <property type="entry name" value="TetR_C_40"/>
</dbReference>
<protein>
    <submittedName>
        <fullName evidence="4">DNA-binding transcriptional regulator, AcrR family</fullName>
    </submittedName>
</protein>
<feature type="domain" description="HTH tetR-type" evidence="3">
    <location>
        <begin position="6"/>
        <end position="66"/>
    </location>
</feature>
<dbReference type="InterPro" id="IPR001647">
    <property type="entry name" value="HTH_TetR"/>
</dbReference>
<dbReference type="Proteomes" id="UP000183413">
    <property type="component" value="Unassembled WGS sequence"/>
</dbReference>
<dbReference type="AlphaFoldDB" id="A0A1I5GLZ2"/>
<dbReference type="PANTHER" id="PTHR43479">
    <property type="entry name" value="ACREF/ENVCD OPERON REPRESSOR-RELATED"/>
    <property type="match status" value="1"/>
</dbReference>
<dbReference type="InterPro" id="IPR050624">
    <property type="entry name" value="HTH-type_Tx_Regulator"/>
</dbReference>
<sequence>MDRRKARTRAALIAAAQRLLAGRHGTEASIQQITDAADVGFGSFYNHFTSKTELFDAAISQALTDHADLLRRATAHLNDPAEVFAASVRLTARLRDTHPQVSKILLHSGLPYLTAGQGMPEHALHDLQAAHAAGRLDIGDPELAVACVGGALLGALHLLDARPDLDPDTAIQQVTINLLRMFGLKASEAHHLATRPLPDLP</sequence>